<dbReference type="PANTHER" id="PTHR21581:SF26">
    <property type="entry name" value="D-ALANYL-D-ALANINE ENDOPEPTIDASE"/>
    <property type="match status" value="1"/>
</dbReference>
<evidence type="ECO:0000313" key="13">
    <source>
        <dbReference type="EMBL" id="TDP64044.1"/>
    </source>
</evidence>
<keyword evidence="2 11" id="KW-0732">Signal</keyword>
<dbReference type="PANTHER" id="PTHR21581">
    <property type="entry name" value="D-ALANYL-D-ALANINE CARBOXYPEPTIDASE"/>
    <property type="match status" value="1"/>
</dbReference>
<evidence type="ECO:0000256" key="10">
    <source>
        <dbReference type="SAM" id="MobiDB-lite"/>
    </source>
</evidence>
<feature type="binding site" evidence="8">
    <location>
        <position position="278"/>
    </location>
    <ligand>
        <name>substrate</name>
    </ligand>
</feature>
<keyword evidence="14" id="KW-1185">Reference proteome</keyword>
<dbReference type="GO" id="GO:0009002">
    <property type="term" value="F:serine-type D-Ala-D-Ala carboxypeptidase activity"/>
    <property type="evidence" value="ECO:0007669"/>
    <property type="project" value="InterPro"/>
</dbReference>
<dbReference type="GO" id="GO:0008360">
    <property type="term" value="P:regulation of cell shape"/>
    <property type="evidence" value="ECO:0007669"/>
    <property type="project" value="UniProtKB-KW"/>
</dbReference>
<organism evidence="13 14">
    <name type="scientific">Roseateles toxinivorans</name>
    <dbReference type="NCBI Taxonomy" id="270368"/>
    <lineage>
        <taxon>Bacteria</taxon>
        <taxon>Pseudomonadati</taxon>
        <taxon>Pseudomonadota</taxon>
        <taxon>Betaproteobacteria</taxon>
        <taxon>Burkholderiales</taxon>
        <taxon>Sphaerotilaceae</taxon>
        <taxon>Roseateles</taxon>
    </lineage>
</organism>
<comment type="similarity">
    <text evidence="1 9">Belongs to the peptidase S11 family.</text>
</comment>
<dbReference type="InterPro" id="IPR018044">
    <property type="entry name" value="Peptidase_S11"/>
</dbReference>
<dbReference type="GO" id="GO:0009252">
    <property type="term" value="P:peptidoglycan biosynthetic process"/>
    <property type="evidence" value="ECO:0007669"/>
    <property type="project" value="UniProtKB-KW"/>
</dbReference>
<keyword evidence="6" id="KW-0961">Cell wall biogenesis/degradation</keyword>
<reference evidence="13 14" key="1">
    <citation type="submission" date="2019-03" db="EMBL/GenBank/DDBJ databases">
        <title>Genomic Encyclopedia of Type Strains, Phase IV (KMG-IV): sequencing the most valuable type-strain genomes for metagenomic binning, comparative biology and taxonomic classification.</title>
        <authorList>
            <person name="Goeker M."/>
        </authorList>
    </citation>
    <scope>NUCLEOTIDE SEQUENCE [LARGE SCALE GENOMIC DNA]</scope>
    <source>
        <strain evidence="13 14">DSM 16998</strain>
    </source>
</reference>
<evidence type="ECO:0000313" key="14">
    <source>
        <dbReference type="Proteomes" id="UP000295361"/>
    </source>
</evidence>
<evidence type="ECO:0000256" key="11">
    <source>
        <dbReference type="SAM" id="SignalP"/>
    </source>
</evidence>
<feature type="active site" description="Acyl-ester intermediate" evidence="7">
    <location>
        <position position="116"/>
    </location>
</feature>
<evidence type="ECO:0000256" key="3">
    <source>
        <dbReference type="ARBA" id="ARBA00022801"/>
    </source>
</evidence>
<dbReference type="RefSeq" id="WP_133701888.1">
    <property type="nucleotide sequence ID" value="NZ_SNXS01000004.1"/>
</dbReference>
<feature type="active site" evidence="7">
    <location>
        <position position="173"/>
    </location>
</feature>
<keyword evidence="3" id="KW-0378">Hydrolase</keyword>
<name>A0A4V3CT68_9BURK</name>
<feature type="active site" description="Proton acceptor" evidence="7">
    <location>
        <position position="119"/>
    </location>
</feature>
<dbReference type="InterPro" id="IPR012338">
    <property type="entry name" value="Beta-lactam/transpept-like"/>
</dbReference>
<protein>
    <submittedName>
        <fullName evidence="13">Murein-DD-endopeptidase</fullName>
    </submittedName>
</protein>
<feature type="chain" id="PRO_5020735233" evidence="11">
    <location>
        <begin position="32"/>
        <end position="333"/>
    </location>
</feature>
<dbReference type="Gene3D" id="3.40.710.10">
    <property type="entry name" value="DD-peptidase/beta-lactamase superfamily"/>
    <property type="match status" value="1"/>
</dbReference>
<keyword evidence="5" id="KW-0573">Peptidoglycan synthesis</keyword>
<feature type="domain" description="Peptidase S11 D-alanyl-D-alanine carboxypeptidase A N-terminal" evidence="12">
    <location>
        <begin position="85"/>
        <end position="307"/>
    </location>
</feature>
<feature type="compositionally biased region" description="Basic residues" evidence="10">
    <location>
        <begin position="47"/>
        <end position="56"/>
    </location>
</feature>
<dbReference type="SUPFAM" id="SSF56601">
    <property type="entry name" value="beta-lactamase/transpeptidase-like"/>
    <property type="match status" value="1"/>
</dbReference>
<dbReference type="EMBL" id="SNXS01000004">
    <property type="protein sequence ID" value="TDP64044.1"/>
    <property type="molecule type" value="Genomic_DNA"/>
</dbReference>
<sequence length="333" mass="35545">MKSIAALFSTAALGLTLSLSGALLPAQSAHAAKASEAQKPARSAVKSQRKAKPGVKARRVSVVDVAPAKPSFGQLAGLHADQDELALKSSVALVLDQDTNEVLFSKNPQAVLPIASITKLMTALVVVEAHQSMSEMLSITNDDVDTEKGTGSRLAIGTELSRQELMHLALMSSENRAANALGRNYPGGLAAFVAAMNAKAQSLGMKDTQYVEPTGLSSRNQSSAHDLAVLVKAAHEVPVLREFSTSAEHLVAVGRRNMQFRTTNGLVRNPSWDIGLQKTGFINEAGRCLVMQAQMAGRKLIMVFLDSTGKYSRVGDAERVRKWVMQNAVKVSE</sequence>
<evidence type="ECO:0000256" key="8">
    <source>
        <dbReference type="PIRSR" id="PIRSR618044-2"/>
    </source>
</evidence>
<evidence type="ECO:0000256" key="2">
    <source>
        <dbReference type="ARBA" id="ARBA00022729"/>
    </source>
</evidence>
<dbReference type="GO" id="GO:0006508">
    <property type="term" value="P:proteolysis"/>
    <property type="evidence" value="ECO:0007669"/>
    <property type="project" value="InterPro"/>
</dbReference>
<dbReference type="InterPro" id="IPR001967">
    <property type="entry name" value="Peptidase_S11_N"/>
</dbReference>
<dbReference type="InParanoid" id="A0A4V3CT68"/>
<dbReference type="Proteomes" id="UP000295361">
    <property type="component" value="Unassembled WGS sequence"/>
</dbReference>
<accession>A0A4V3CT68</accession>
<dbReference type="NCBIfam" id="NF008668">
    <property type="entry name" value="PRK11669.1"/>
    <property type="match status" value="1"/>
</dbReference>
<dbReference type="PRINTS" id="PR00725">
    <property type="entry name" value="DADACBPTASE1"/>
</dbReference>
<dbReference type="GO" id="GO:0071555">
    <property type="term" value="P:cell wall organization"/>
    <property type="evidence" value="ECO:0007669"/>
    <property type="project" value="UniProtKB-KW"/>
</dbReference>
<keyword evidence="4" id="KW-0133">Cell shape</keyword>
<comment type="caution">
    <text evidence="13">The sequence shown here is derived from an EMBL/GenBank/DDBJ whole genome shotgun (WGS) entry which is preliminary data.</text>
</comment>
<dbReference type="Pfam" id="PF00768">
    <property type="entry name" value="Peptidase_S11"/>
    <property type="match status" value="1"/>
</dbReference>
<evidence type="ECO:0000256" key="9">
    <source>
        <dbReference type="RuleBase" id="RU004016"/>
    </source>
</evidence>
<dbReference type="OrthoDB" id="5688590at2"/>
<evidence type="ECO:0000256" key="1">
    <source>
        <dbReference type="ARBA" id="ARBA00007164"/>
    </source>
</evidence>
<dbReference type="AlphaFoldDB" id="A0A4V3CT68"/>
<proteinExistence type="inferred from homology"/>
<feature type="region of interest" description="Disordered" evidence="10">
    <location>
        <begin position="34"/>
        <end position="56"/>
    </location>
</feature>
<gene>
    <name evidence="13" type="ORF">DES47_104328</name>
</gene>
<evidence type="ECO:0000256" key="6">
    <source>
        <dbReference type="ARBA" id="ARBA00023316"/>
    </source>
</evidence>
<evidence type="ECO:0000256" key="5">
    <source>
        <dbReference type="ARBA" id="ARBA00022984"/>
    </source>
</evidence>
<evidence type="ECO:0000259" key="12">
    <source>
        <dbReference type="Pfam" id="PF00768"/>
    </source>
</evidence>
<feature type="signal peptide" evidence="11">
    <location>
        <begin position="1"/>
        <end position="31"/>
    </location>
</feature>
<evidence type="ECO:0000256" key="7">
    <source>
        <dbReference type="PIRSR" id="PIRSR618044-1"/>
    </source>
</evidence>
<evidence type="ECO:0000256" key="4">
    <source>
        <dbReference type="ARBA" id="ARBA00022960"/>
    </source>
</evidence>
<dbReference type="FunCoup" id="A0A4V3CT68">
    <property type="interactions" value="10"/>
</dbReference>